<organism evidence="1 2">
    <name type="scientific">Purpureocillium lilacinum</name>
    <name type="common">Paecilomyces lilacinus</name>
    <dbReference type="NCBI Taxonomy" id="33203"/>
    <lineage>
        <taxon>Eukaryota</taxon>
        <taxon>Fungi</taxon>
        <taxon>Dikarya</taxon>
        <taxon>Ascomycota</taxon>
        <taxon>Pezizomycotina</taxon>
        <taxon>Sordariomycetes</taxon>
        <taxon>Hypocreomycetidae</taxon>
        <taxon>Hypocreales</taxon>
        <taxon>Ophiocordycipitaceae</taxon>
        <taxon>Purpureocillium</taxon>
    </lineage>
</organism>
<name>A0ACC4EA76_PURLI</name>
<evidence type="ECO:0000313" key="2">
    <source>
        <dbReference type="Proteomes" id="UP001638806"/>
    </source>
</evidence>
<reference evidence="1" key="1">
    <citation type="submission" date="2024-12" db="EMBL/GenBank/DDBJ databases">
        <title>Comparative genomics and development of molecular markers within Purpureocillium lilacinum and among Purpureocillium species.</title>
        <authorList>
            <person name="Yeh Z.-Y."/>
            <person name="Ni N.-T."/>
            <person name="Lo P.-H."/>
            <person name="Mushyakhwo K."/>
            <person name="Lin C.-F."/>
            <person name="Nai Y.-S."/>
        </authorList>
    </citation>
    <scope>NUCLEOTIDE SEQUENCE</scope>
    <source>
        <strain evidence="1">NCHU-NPUST-175</strain>
    </source>
</reference>
<sequence length="249" mass="26464">MATQNANHAHILFNPIGIRSLVEEANNLASNVLAASLLVVHDTSRGGQNDVAELTGRQQLDNPLLEVGQADVVAGRDNTGLVETAVQLNDDLAGAVVIDLLELANVACVDHKVSQCCDNPEHRKESKDSETTGSRPSQELDISATYRGWVVGAESTVALVIIPKDFAASNPMYPTHPPLSTDDARNFSRTMALHDLQELDNDLGAGSDQDLALAGLLGVVDGVEGIVENRSADHFGGIVGTEILKSDWK</sequence>
<proteinExistence type="predicted"/>
<protein>
    <submittedName>
        <fullName evidence="1">Uncharacterized protein</fullName>
    </submittedName>
</protein>
<keyword evidence="2" id="KW-1185">Reference proteome</keyword>
<comment type="caution">
    <text evidence="1">The sequence shown here is derived from an EMBL/GenBank/DDBJ whole genome shotgun (WGS) entry which is preliminary data.</text>
</comment>
<accession>A0ACC4EA76</accession>
<evidence type="ECO:0000313" key="1">
    <source>
        <dbReference type="EMBL" id="KAL3964556.1"/>
    </source>
</evidence>
<dbReference type="EMBL" id="JBGNUJ010000002">
    <property type="protein sequence ID" value="KAL3964556.1"/>
    <property type="molecule type" value="Genomic_DNA"/>
</dbReference>
<dbReference type="Proteomes" id="UP001638806">
    <property type="component" value="Unassembled WGS sequence"/>
</dbReference>
<gene>
    <name evidence="1" type="ORF">ACCO45_001560</name>
</gene>